<comment type="similarity">
    <text evidence="1 2">Belongs to the outer membrane factor (OMF) (TC 1.B.17) family.</text>
</comment>
<keyword evidence="2" id="KW-0564">Palmitate</keyword>
<dbReference type="GO" id="GO:0015562">
    <property type="term" value="F:efflux transmembrane transporter activity"/>
    <property type="evidence" value="ECO:0007669"/>
    <property type="project" value="InterPro"/>
</dbReference>
<dbReference type="Gene3D" id="2.20.200.10">
    <property type="entry name" value="Outer membrane efflux proteins (OEP)"/>
    <property type="match status" value="1"/>
</dbReference>
<dbReference type="InterPro" id="IPR003423">
    <property type="entry name" value="OMP_efflux"/>
</dbReference>
<dbReference type="PANTHER" id="PTHR30203">
    <property type="entry name" value="OUTER MEMBRANE CATION EFFLUX PROTEIN"/>
    <property type="match status" value="1"/>
</dbReference>
<comment type="subcellular location">
    <subcellularLocation>
        <location evidence="2">Cell membrane</location>
        <topology evidence="2">Lipid-anchor</topology>
    </subcellularLocation>
</comment>
<dbReference type="EMBL" id="NEVQ01000003">
    <property type="protein sequence ID" value="OZI64756.1"/>
    <property type="molecule type" value="Genomic_DNA"/>
</dbReference>
<dbReference type="NCBIfam" id="TIGR01845">
    <property type="entry name" value="outer_NodT"/>
    <property type="match status" value="1"/>
</dbReference>
<organism evidence="5 6">
    <name type="scientific">Bordetella genomosp. 4</name>
    <dbReference type="NCBI Taxonomy" id="463044"/>
    <lineage>
        <taxon>Bacteria</taxon>
        <taxon>Pseudomonadati</taxon>
        <taxon>Pseudomonadota</taxon>
        <taxon>Betaproteobacteria</taxon>
        <taxon>Burkholderiales</taxon>
        <taxon>Alcaligenaceae</taxon>
        <taxon>Bordetella</taxon>
    </lineage>
</organism>
<evidence type="ECO:0000256" key="4">
    <source>
        <dbReference type="SAM" id="MobiDB-lite"/>
    </source>
</evidence>
<evidence type="ECO:0000256" key="3">
    <source>
        <dbReference type="SAM" id="Coils"/>
    </source>
</evidence>
<sequence>MSRASFSSLSLRFGRTADVRLSRLTVAMTCCALLAACAVGPDYQRPEIDVGEGYRQAQGQASVPSSSGMQGDGAQAQSPNGAVQTDGWTPAKPRDTVERGAWWQIYGDTTLNGLMDQLNASNQTIVQAEANYRQAQALVRGARASFFPTVGTSAGATRSGSGSGSTSSTGNDYDLSASVSWEVDIWGRVRRQVEASRAEAQASFADLANTRLSTQSSLAQNYFQLRVLDEQKRLLESTVAAYERSLKLTQNLYDAGVVGKSDVTVALAQLEGTRAQLVDLEWQRGQYEHAIAVLIGLAPSRFTLPEQPFAQVIPQIPVGLPSQLLERRPDVASAERLTAAANAQIGVAQSAWFPDLTLSANGGFRSGEFAQWLTAPARFWSLGPALALTLFDGGARQAQLEQARAAYDAQAAAYRQTVLSALQEVEDYLIQLRVMGQEQVVQHRALEAARESLRLARNQYRAGTIDYLDVATLETGALNSERTALTLMANRLTASVQLIAALGGGWEGGVAEE</sequence>
<dbReference type="Gene3D" id="1.20.1600.10">
    <property type="entry name" value="Outer membrane efflux proteins (OEP)"/>
    <property type="match status" value="1"/>
</dbReference>
<dbReference type="AlphaFoldDB" id="A0A261US82"/>
<evidence type="ECO:0000256" key="1">
    <source>
        <dbReference type="ARBA" id="ARBA00007613"/>
    </source>
</evidence>
<evidence type="ECO:0000313" key="6">
    <source>
        <dbReference type="Proteomes" id="UP000216885"/>
    </source>
</evidence>
<dbReference type="Pfam" id="PF02321">
    <property type="entry name" value="OEP"/>
    <property type="match status" value="2"/>
</dbReference>
<dbReference type="GO" id="GO:0005886">
    <property type="term" value="C:plasma membrane"/>
    <property type="evidence" value="ECO:0007669"/>
    <property type="project" value="UniProtKB-SubCell"/>
</dbReference>
<feature type="compositionally biased region" description="Low complexity" evidence="4">
    <location>
        <begin position="151"/>
        <end position="170"/>
    </location>
</feature>
<evidence type="ECO:0000256" key="2">
    <source>
        <dbReference type="RuleBase" id="RU362097"/>
    </source>
</evidence>
<keyword evidence="3" id="KW-0175">Coiled coil</keyword>
<dbReference type="Proteomes" id="UP000216885">
    <property type="component" value="Unassembled WGS sequence"/>
</dbReference>
<protein>
    <submittedName>
        <fullName evidence="5">RND transporter</fullName>
    </submittedName>
</protein>
<accession>A0A261US82</accession>
<evidence type="ECO:0000313" key="5">
    <source>
        <dbReference type="EMBL" id="OZI64756.1"/>
    </source>
</evidence>
<keyword evidence="2" id="KW-0449">Lipoprotein</keyword>
<keyword evidence="2" id="KW-0812">Transmembrane</keyword>
<gene>
    <name evidence="5" type="ORF">CAL20_03680</name>
</gene>
<feature type="region of interest" description="Disordered" evidence="4">
    <location>
        <begin position="55"/>
        <end position="94"/>
    </location>
</feature>
<feature type="coiled-coil region" evidence="3">
    <location>
        <begin position="111"/>
        <end position="145"/>
    </location>
</feature>
<comment type="caution">
    <text evidence="5">The sequence shown here is derived from an EMBL/GenBank/DDBJ whole genome shotgun (WGS) entry which is preliminary data.</text>
</comment>
<keyword evidence="2" id="KW-1134">Transmembrane beta strand</keyword>
<keyword evidence="6" id="KW-1185">Reference proteome</keyword>
<proteinExistence type="inferred from homology"/>
<keyword evidence="2" id="KW-0472">Membrane</keyword>
<dbReference type="SUPFAM" id="SSF56954">
    <property type="entry name" value="Outer membrane efflux proteins (OEP)"/>
    <property type="match status" value="1"/>
</dbReference>
<dbReference type="PANTHER" id="PTHR30203:SF33">
    <property type="entry name" value="BLR4455 PROTEIN"/>
    <property type="match status" value="1"/>
</dbReference>
<dbReference type="InterPro" id="IPR010131">
    <property type="entry name" value="MdtP/NodT-like"/>
</dbReference>
<feature type="region of interest" description="Disordered" evidence="4">
    <location>
        <begin position="151"/>
        <end position="171"/>
    </location>
</feature>
<feature type="compositionally biased region" description="Polar residues" evidence="4">
    <location>
        <begin position="57"/>
        <end position="87"/>
    </location>
</feature>
<reference evidence="5 6" key="1">
    <citation type="submission" date="2017-05" db="EMBL/GenBank/DDBJ databases">
        <title>Complete and WGS of Bordetella genogroups.</title>
        <authorList>
            <person name="Spilker T."/>
            <person name="LiPuma J."/>
        </authorList>
    </citation>
    <scope>NUCLEOTIDE SEQUENCE [LARGE SCALE GENOMIC DNA]</scope>
    <source>
        <strain evidence="5 6">AU9919</strain>
    </source>
</reference>
<name>A0A261US82_9BORD</name>